<dbReference type="PROSITE" id="PS51257">
    <property type="entry name" value="PROKAR_LIPOPROTEIN"/>
    <property type="match status" value="1"/>
</dbReference>
<reference evidence="1" key="1">
    <citation type="submission" date="2014-05" db="EMBL/GenBank/DDBJ databases">
        <authorList>
            <person name="Chronopoulou M."/>
        </authorList>
    </citation>
    <scope>NUCLEOTIDE SEQUENCE</scope>
    <source>
        <tissue evidence="1">Whole organism</tissue>
    </source>
</reference>
<accession>A0A0K2VCQ6</accession>
<dbReference type="EMBL" id="HACA01030581">
    <property type="protein sequence ID" value="CDW47942.1"/>
    <property type="molecule type" value="Transcribed_RNA"/>
</dbReference>
<name>A0A0K2VCQ6_LEPSM</name>
<dbReference type="AlphaFoldDB" id="A0A0K2VCQ6"/>
<organism evidence="1">
    <name type="scientific">Lepeophtheirus salmonis</name>
    <name type="common">Salmon louse</name>
    <name type="synonym">Caligus salmonis</name>
    <dbReference type="NCBI Taxonomy" id="72036"/>
    <lineage>
        <taxon>Eukaryota</taxon>
        <taxon>Metazoa</taxon>
        <taxon>Ecdysozoa</taxon>
        <taxon>Arthropoda</taxon>
        <taxon>Crustacea</taxon>
        <taxon>Multicrustacea</taxon>
        <taxon>Hexanauplia</taxon>
        <taxon>Copepoda</taxon>
        <taxon>Siphonostomatoida</taxon>
        <taxon>Caligidae</taxon>
        <taxon>Lepeophtheirus</taxon>
    </lineage>
</organism>
<protein>
    <submittedName>
        <fullName evidence="1">Uncharacterized protein</fullName>
    </submittedName>
</protein>
<evidence type="ECO:0000313" key="1">
    <source>
        <dbReference type="EMBL" id="CDW47942.1"/>
    </source>
</evidence>
<sequence>MKYITLSFCFSFQASCSCLVRRTISTCLRDILLALFTARNTVGIDTFSYSNFIVYYNCCNSLDLRYL</sequence>
<proteinExistence type="predicted"/>